<gene>
    <name evidence="1" type="ORF">KOI35_04900</name>
</gene>
<dbReference type="RefSeq" id="WP_215784840.1">
    <property type="nucleotide sequence ID" value="NZ_JAHKKG010000002.1"/>
</dbReference>
<name>A0ABS5YHA0_9ACTN</name>
<comment type="caution">
    <text evidence="1">The sequence shown here is derived from an EMBL/GenBank/DDBJ whole genome shotgun (WGS) entry which is preliminary data.</text>
</comment>
<dbReference type="EMBL" id="JAHKKG010000002">
    <property type="protein sequence ID" value="MBU2662840.1"/>
    <property type="molecule type" value="Genomic_DNA"/>
</dbReference>
<evidence type="ECO:0000313" key="2">
    <source>
        <dbReference type="Proteomes" id="UP001519654"/>
    </source>
</evidence>
<dbReference type="Proteomes" id="UP001519654">
    <property type="component" value="Unassembled WGS sequence"/>
</dbReference>
<sequence length="51" mass="5587">MTTDFGPVPGFTAGKYREQLRAVHDRITVEGMSVSHATRVLIEARSLGART</sequence>
<accession>A0ABS5YHA0</accession>
<protein>
    <submittedName>
        <fullName evidence="1">Uncharacterized protein</fullName>
    </submittedName>
</protein>
<keyword evidence="2" id="KW-1185">Reference proteome</keyword>
<evidence type="ECO:0000313" key="1">
    <source>
        <dbReference type="EMBL" id="MBU2662840.1"/>
    </source>
</evidence>
<proteinExistence type="predicted"/>
<organism evidence="1 2">
    <name type="scientific">Paractinoplanes bogorensis</name>
    <dbReference type="NCBI Taxonomy" id="1610840"/>
    <lineage>
        <taxon>Bacteria</taxon>
        <taxon>Bacillati</taxon>
        <taxon>Actinomycetota</taxon>
        <taxon>Actinomycetes</taxon>
        <taxon>Micromonosporales</taxon>
        <taxon>Micromonosporaceae</taxon>
        <taxon>Paractinoplanes</taxon>
    </lineage>
</organism>
<reference evidence="1 2" key="1">
    <citation type="submission" date="2021-06" db="EMBL/GenBank/DDBJ databases">
        <title>Actinoplanes lichenicola sp. nov., and Actinoplanes ovalisporus sp. nov., isolated from lichen in Thailand.</title>
        <authorList>
            <person name="Saeng-In P."/>
            <person name="Kanchanasin P."/>
            <person name="Yuki M."/>
            <person name="Kudo T."/>
            <person name="Ohkuma M."/>
            <person name="Phongsopitanun W."/>
            <person name="Tanasupawat S."/>
        </authorList>
    </citation>
    <scope>NUCLEOTIDE SEQUENCE [LARGE SCALE GENOMIC DNA]</scope>
    <source>
        <strain evidence="1 2">NBRC 110975</strain>
    </source>
</reference>